<accession>A0A9X9NG10</accession>
<evidence type="ECO:0000256" key="5">
    <source>
        <dbReference type="ARBA" id="ARBA00023004"/>
    </source>
</evidence>
<evidence type="ECO:0000256" key="1">
    <source>
        <dbReference type="ARBA" id="ARBA00001966"/>
    </source>
</evidence>
<evidence type="ECO:0000256" key="4">
    <source>
        <dbReference type="ARBA" id="ARBA00022723"/>
    </source>
</evidence>
<dbReference type="Pfam" id="PF04055">
    <property type="entry name" value="Radical_SAM"/>
    <property type="match status" value="1"/>
</dbReference>
<keyword evidence="5" id="KW-0408">Iron</keyword>
<reference evidence="8" key="1">
    <citation type="submission" date="2022-08" db="EMBL/GenBank/DDBJ databases">
        <title>Genome Sequencing of Bacteroides fragilis Group Isolates with Nanopore Technology.</title>
        <authorList>
            <person name="Tisza M.J."/>
            <person name="Smith D."/>
            <person name="Dekker J.P."/>
        </authorList>
    </citation>
    <scope>NUCLEOTIDE SEQUENCE</scope>
    <source>
        <strain evidence="8">BFG-49</strain>
    </source>
</reference>
<organism evidence="8 9">
    <name type="scientific">Bacteroides fragilis</name>
    <dbReference type="NCBI Taxonomy" id="817"/>
    <lineage>
        <taxon>Bacteria</taxon>
        <taxon>Pseudomonadati</taxon>
        <taxon>Bacteroidota</taxon>
        <taxon>Bacteroidia</taxon>
        <taxon>Bacteroidales</taxon>
        <taxon>Bacteroidaceae</taxon>
        <taxon>Bacteroides</taxon>
    </lineage>
</organism>
<keyword evidence="2" id="KW-0004">4Fe-4S</keyword>
<protein>
    <submittedName>
        <fullName evidence="8">Radical SAM peptide maturase</fullName>
    </submittedName>
</protein>
<evidence type="ECO:0000259" key="7">
    <source>
        <dbReference type="Pfam" id="PF04055"/>
    </source>
</evidence>
<sequence length="418" mass="49002">MKELATITPKEIIYNLVHLKQLIFEVTDACNLRCKYCGYADLYEGYDERENLKFPFLHAKLIIDYLYAYWKKAFYQGIRRPVLISFYGGEPLLNMPFVQQVIAYIESLPESGILFRYGMTTNAMLLDRHMDFLVAKDFQLLISLDGDDQGQSYRVDLAGKNSFQRVYSNIQFLRERHPVYFDTNVNFNSVLHNRNNVEMIYGFIKRHLGKEPMLSPLNSSGVRKEKREEFEKTYRSLSDSIGQSSNCEILEKEMFIRGPHAALLMDYIRKYSGNVYRNYSQLLLDSDNLWYHPTGTCLPFSKKMFVTVKGKILQCEKIHHEYALGYVDDNGVTMDLEQAAMQYNGYVKKYQRQCQNCSVRCHCGQCVFLLDDTGKENAKCNAYSTKRNLEEWRSVALNYLEKYPDFYRRILQEVTIRG</sequence>
<evidence type="ECO:0000313" key="9">
    <source>
        <dbReference type="Proteomes" id="UP001058403"/>
    </source>
</evidence>
<evidence type="ECO:0000256" key="6">
    <source>
        <dbReference type="ARBA" id="ARBA00023014"/>
    </source>
</evidence>
<evidence type="ECO:0000256" key="2">
    <source>
        <dbReference type="ARBA" id="ARBA00022485"/>
    </source>
</evidence>
<dbReference type="Gene3D" id="3.20.20.70">
    <property type="entry name" value="Aldolase class I"/>
    <property type="match status" value="1"/>
</dbReference>
<dbReference type="GO" id="GO:0046872">
    <property type="term" value="F:metal ion binding"/>
    <property type="evidence" value="ECO:0007669"/>
    <property type="project" value="UniProtKB-KW"/>
</dbReference>
<dbReference type="InterPro" id="IPR023867">
    <property type="entry name" value="Sulphatase_maturase_rSAM"/>
</dbReference>
<dbReference type="SFLD" id="SFLDG01386">
    <property type="entry name" value="main_SPASM_domain-containing"/>
    <property type="match status" value="1"/>
</dbReference>
<comment type="cofactor">
    <cofactor evidence="1">
        <name>[4Fe-4S] cluster</name>
        <dbReference type="ChEBI" id="CHEBI:49883"/>
    </cofactor>
</comment>
<keyword evidence="4" id="KW-0479">Metal-binding</keyword>
<keyword evidence="6" id="KW-0411">Iron-sulfur</keyword>
<evidence type="ECO:0000256" key="3">
    <source>
        <dbReference type="ARBA" id="ARBA00022691"/>
    </source>
</evidence>
<dbReference type="SFLD" id="SFLDS00029">
    <property type="entry name" value="Radical_SAM"/>
    <property type="match status" value="1"/>
</dbReference>
<dbReference type="PANTHER" id="PTHR43273:SF8">
    <property type="entry name" value="RADICAL SAM DOMAIN PROTEIN"/>
    <property type="match status" value="1"/>
</dbReference>
<dbReference type="GO" id="GO:0051539">
    <property type="term" value="F:4 iron, 4 sulfur cluster binding"/>
    <property type="evidence" value="ECO:0007669"/>
    <property type="project" value="UniProtKB-KW"/>
</dbReference>
<dbReference type="Proteomes" id="UP001058403">
    <property type="component" value="Chromosome"/>
</dbReference>
<feature type="domain" description="Radical SAM core" evidence="7">
    <location>
        <begin position="25"/>
        <end position="201"/>
    </location>
</feature>
<dbReference type="SFLD" id="SFLDG01384">
    <property type="entry name" value="thioether_bond_formation_requi"/>
    <property type="match status" value="1"/>
</dbReference>
<dbReference type="EMBL" id="CP103070">
    <property type="protein sequence ID" value="UVO90244.1"/>
    <property type="molecule type" value="Genomic_DNA"/>
</dbReference>
<dbReference type="InterPro" id="IPR058240">
    <property type="entry name" value="rSAM_sf"/>
</dbReference>
<dbReference type="InterPro" id="IPR000385">
    <property type="entry name" value="MoaA_NifB_PqqE_Fe-S-bd_CS"/>
</dbReference>
<dbReference type="PANTHER" id="PTHR43273">
    <property type="entry name" value="ANAEROBIC SULFATASE-MATURATING ENZYME HOMOLOG ASLB-RELATED"/>
    <property type="match status" value="1"/>
</dbReference>
<dbReference type="InterPro" id="IPR013785">
    <property type="entry name" value="Aldolase_TIM"/>
</dbReference>
<dbReference type="InterPro" id="IPR007197">
    <property type="entry name" value="rSAM"/>
</dbReference>
<evidence type="ECO:0000313" key="8">
    <source>
        <dbReference type="EMBL" id="UVO90244.1"/>
    </source>
</evidence>
<dbReference type="PROSITE" id="PS01305">
    <property type="entry name" value="MOAA_NIFB_PQQE"/>
    <property type="match status" value="1"/>
</dbReference>
<dbReference type="CDD" id="cd01335">
    <property type="entry name" value="Radical_SAM"/>
    <property type="match status" value="1"/>
</dbReference>
<dbReference type="GO" id="GO:0016491">
    <property type="term" value="F:oxidoreductase activity"/>
    <property type="evidence" value="ECO:0007669"/>
    <property type="project" value="InterPro"/>
</dbReference>
<dbReference type="NCBIfam" id="TIGR04148">
    <property type="entry name" value="GG_samocin_CFB"/>
    <property type="match status" value="1"/>
</dbReference>
<keyword evidence="3" id="KW-0949">S-adenosyl-L-methionine</keyword>
<dbReference type="RefSeq" id="WP_005814434.1">
    <property type="nucleotide sequence ID" value="NZ_CAXSVT010000005.1"/>
</dbReference>
<name>A0A9X9NG10_BACFG</name>
<dbReference type="AlphaFoldDB" id="A0A9X9NG10"/>
<proteinExistence type="predicted"/>
<dbReference type="InterPro" id="IPR026407">
    <property type="entry name" value="SAM_GG-Bacter"/>
</dbReference>
<dbReference type="SUPFAM" id="SSF102114">
    <property type="entry name" value="Radical SAM enzymes"/>
    <property type="match status" value="1"/>
</dbReference>
<dbReference type="SFLD" id="SFLDG01067">
    <property type="entry name" value="SPASM/twitch_domain_containing"/>
    <property type="match status" value="1"/>
</dbReference>
<gene>
    <name evidence="8" type="ORF">NXW39_01210</name>
</gene>